<gene>
    <name evidence="2" type="ORF">EOV40_010020</name>
</gene>
<sequence>MIEDIRKTALAHAMELSRSRINPEASGIVEDASVFEGYLAGSSKAAVSNSHADAFPIGTEHPSIGLEFLEKFRRSRVEKILSLPFVESPLLYPLTKQARLRVLERAILLVQSAISQARPEDLEKEFLRRKILSHRPSSQQSSASSSSKDGESMGDITDPPHAETVALDTLPGTQPCMPHRMDGEATR</sequence>
<dbReference type="KEGG" id="aoy:EOV40_010020"/>
<accession>A0A5B9GKF5</accession>
<keyword evidence="3" id="KW-1185">Reference proteome</keyword>
<evidence type="ECO:0000256" key="1">
    <source>
        <dbReference type="SAM" id="MobiDB-lite"/>
    </source>
</evidence>
<evidence type="ECO:0000313" key="2">
    <source>
        <dbReference type="EMBL" id="QEE86009.1"/>
    </source>
</evidence>
<protein>
    <submittedName>
        <fullName evidence="2">Uncharacterized protein</fullName>
    </submittedName>
</protein>
<organism evidence="2 3">
    <name type="scientific">Acetobacter oryzoeni</name>
    <dbReference type="NCBI Taxonomy" id="2500548"/>
    <lineage>
        <taxon>Bacteria</taxon>
        <taxon>Pseudomonadati</taxon>
        <taxon>Pseudomonadota</taxon>
        <taxon>Alphaproteobacteria</taxon>
        <taxon>Acetobacterales</taxon>
        <taxon>Acetobacteraceae</taxon>
        <taxon>Acetobacter</taxon>
    </lineage>
</organism>
<dbReference type="Proteomes" id="UP000287027">
    <property type="component" value="Chromosome"/>
</dbReference>
<evidence type="ECO:0000313" key="3">
    <source>
        <dbReference type="Proteomes" id="UP000287027"/>
    </source>
</evidence>
<dbReference type="RefSeq" id="WP_128105847.1">
    <property type="nucleotide sequence ID" value="NZ_CP042808.1"/>
</dbReference>
<dbReference type="EMBL" id="CP042808">
    <property type="protein sequence ID" value="QEE86009.1"/>
    <property type="molecule type" value="Genomic_DNA"/>
</dbReference>
<dbReference type="AlphaFoldDB" id="A0A5B9GKF5"/>
<proteinExistence type="predicted"/>
<feature type="compositionally biased region" description="Low complexity" evidence="1">
    <location>
        <begin position="137"/>
        <end position="147"/>
    </location>
</feature>
<feature type="region of interest" description="Disordered" evidence="1">
    <location>
        <begin position="131"/>
        <end position="187"/>
    </location>
</feature>
<name>A0A5B9GKF5_9PROT</name>
<reference evidence="2 3" key="1">
    <citation type="submission" date="2019-08" db="EMBL/GenBank/DDBJ databases">
        <title>Acetobacter oryzioeni sp. nov., isolated from Korean rice wine vinegar.</title>
        <authorList>
            <person name="Baek J.H."/>
            <person name="Kim K.H."/>
            <person name="Jeon C.O."/>
            <person name="Han D.M."/>
        </authorList>
    </citation>
    <scope>NUCLEOTIDE SEQUENCE [LARGE SCALE GENOMIC DNA]</scope>
    <source>
        <strain evidence="2 3">B6</strain>
    </source>
</reference>